<protein>
    <submittedName>
        <fullName evidence="2">Uncharacterized protein</fullName>
    </submittedName>
</protein>
<feature type="compositionally biased region" description="Gly residues" evidence="1">
    <location>
        <begin position="38"/>
        <end position="53"/>
    </location>
</feature>
<evidence type="ECO:0000313" key="2">
    <source>
        <dbReference type="EMBL" id="KIY92008.1"/>
    </source>
</evidence>
<name>A0A0D2K728_9CHLO</name>
<dbReference type="AlphaFoldDB" id="A0A0D2K728"/>
<sequence>MVATDTPDAATDDACGSGGSSGGGAGPSTSGAPERPGSGSGSGSSGGGGGGGSVWRRQAPLLRKLALLSDAGWYGLPLLQLSYALHRAGDTPLSLALLRRALPPQGLCFDALAELRPWHVGALREMLPVAAKHDCWAAVCV</sequence>
<dbReference type="Proteomes" id="UP000054498">
    <property type="component" value="Unassembled WGS sequence"/>
</dbReference>
<dbReference type="EMBL" id="KK106046">
    <property type="protein sequence ID" value="KIY92008.1"/>
    <property type="molecule type" value="Genomic_DNA"/>
</dbReference>
<dbReference type="RefSeq" id="XP_013891028.1">
    <property type="nucleotide sequence ID" value="XM_014035574.1"/>
</dbReference>
<feature type="region of interest" description="Disordered" evidence="1">
    <location>
        <begin position="1"/>
        <end position="53"/>
    </location>
</feature>
<dbReference type="GeneID" id="25733667"/>
<feature type="compositionally biased region" description="Gly residues" evidence="1">
    <location>
        <begin position="16"/>
        <end position="26"/>
    </location>
</feature>
<dbReference type="KEGG" id="mng:MNEG_15955"/>
<evidence type="ECO:0000313" key="3">
    <source>
        <dbReference type="Proteomes" id="UP000054498"/>
    </source>
</evidence>
<keyword evidence="3" id="KW-1185">Reference proteome</keyword>
<accession>A0A0D2K728</accession>
<organism evidence="2 3">
    <name type="scientific">Monoraphidium neglectum</name>
    <dbReference type="NCBI Taxonomy" id="145388"/>
    <lineage>
        <taxon>Eukaryota</taxon>
        <taxon>Viridiplantae</taxon>
        <taxon>Chlorophyta</taxon>
        <taxon>core chlorophytes</taxon>
        <taxon>Chlorophyceae</taxon>
        <taxon>CS clade</taxon>
        <taxon>Sphaeropleales</taxon>
        <taxon>Selenastraceae</taxon>
        <taxon>Monoraphidium</taxon>
    </lineage>
</organism>
<proteinExistence type="predicted"/>
<feature type="compositionally biased region" description="Low complexity" evidence="1">
    <location>
        <begin position="1"/>
        <end position="15"/>
    </location>
</feature>
<evidence type="ECO:0000256" key="1">
    <source>
        <dbReference type="SAM" id="MobiDB-lite"/>
    </source>
</evidence>
<gene>
    <name evidence="2" type="ORF">MNEG_15955</name>
</gene>
<reference evidence="2 3" key="1">
    <citation type="journal article" date="2013" name="BMC Genomics">
        <title>Reconstruction of the lipid metabolism for the microalga Monoraphidium neglectum from its genome sequence reveals characteristics suitable for biofuel production.</title>
        <authorList>
            <person name="Bogen C."/>
            <person name="Al-Dilaimi A."/>
            <person name="Albersmeier A."/>
            <person name="Wichmann J."/>
            <person name="Grundmann M."/>
            <person name="Rupp O."/>
            <person name="Lauersen K.J."/>
            <person name="Blifernez-Klassen O."/>
            <person name="Kalinowski J."/>
            <person name="Goesmann A."/>
            <person name="Mussgnug J.H."/>
            <person name="Kruse O."/>
        </authorList>
    </citation>
    <scope>NUCLEOTIDE SEQUENCE [LARGE SCALE GENOMIC DNA]</scope>
    <source>
        <strain evidence="2 3">SAG 48.87</strain>
    </source>
</reference>